<keyword evidence="1" id="KW-0808">Transferase</keyword>
<dbReference type="SUPFAM" id="SSF52540">
    <property type="entry name" value="P-loop containing nucleoside triphosphate hydrolases"/>
    <property type="match status" value="1"/>
</dbReference>
<dbReference type="STRING" id="1123029.SAMN02745172_01754"/>
<protein>
    <submittedName>
        <fullName evidence="1">Predicted kinase</fullName>
    </submittedName>
</protein>
<accession>A0A1M7ZI61</accession>
<proteinExistence type="predicted"/>
<dbReference type="GO" id="GO:0016301">
    <property type="term" value="F:kinase activity"/>
    <property type="evidence" value="ECO:0007669"/>
    <property type="project" value="UniProtKB-KW"/>
</dbReference>
<evidence type="ECO:0000313" key="1">
    <source>
        <dbReference type="EMBL" id="SHO64564.1"/>
    </source>
</evidence>
<dbReference type="Gene3D" id="3.40.50.300">
    <property type="entry name" value="P-loop containing nucleotide triphosphate hydrolases"/>
    <property type="match status" value="1"/>
</dbReference>
<dbReference type="Pfam" id="PF13671">
    <property type="entry name" value="AAA_33"/>
    <property type="match status" value="1"/>
</dbReference>
<gene>
    <name evidence="1" type="ORF">SAMN02745172_01754</name>
</gene>
<evidence type="ECO:0000313" key="2">
    <source>
        <dbReference type="Proteomes" id="UP000186406"/>
    </source>
</evidence>
<dbReference type="EMBL" id="FRXO01000003">
    <property type="protein sequence ID" value="SHO64564.1"/>
    <property type="molecule type" value="Genomic_DNA"/>
</dbReference>
<dbReference type="Proteomes" id="UP000186406">
    <property type="component" value="Unassembled WGS sequence"/>
</dbReference>
<keyword evidence="2" id="KW-1185">Reference proteome</keyword>
<sequence length="177" mass="19563">MKRAVLVNGVPACGKSTVARAISARTGWFLLTLDTVKEPFFDHLGLGDREFNRALGRASYQAIWSLVRDAPDGTDVIVDAWFGFQPKSVLEGHLARAGVERTAEIWCHAPPEVLAERYSARLDERHPGHPGAAFVPELIELARRAAPVDRGPRFDLDTTLPTDIDAVMAFIRRTFAD</sequence>
<name>A0A1M7ZI61_9HYPH</name>
<reference evidence="1 2" key="1">
    <citation type="submission" date="2016-12" db="EMBL/GenBank/DDBJ databases">
        <authorList>
            <person name="Song W.-J."/>
            <person name="Kurnit D.M."/>
        </authorList>
    </citation>
    <scope>NUCLEOTIDE SEQUENCE [LARGE SCALE GENOMIC DNA]</scope>
    <source>
        <strain evidence="1 2">DSM 19599</strain>
    </source>
</reference>
<dbReference type="AlphaFoldDB" id="A0A1M7ZI61"/>
<dbReference type="RefSeq" id="WP_342185874.1">
    <property type="nucleotide sequence ID" value="NZ_FRXO01000003.1"/>
</dbReference>
<dbReference type="InterPro" id="IPR027417">
    <property type="entry name" value="P-loop_NTPase"/>
</dbReference>
<keyword evidence="1" id="KW-0418">Kinase</keyword>
<organism evidence="1 2">
    <name type="scientific">Pseudoxanthobacter soli DSM 19599</name>
    <dbReference type="NCBI Taxonomy" id="1123029"/>
    <lineage>
        <taxon>Bacteria</taxon>
        <taxon>Pseudomonadati</taxon>
        <taxon>Pseudomonadota</taxon>
        <taxon>Alphaproteobacteria</taxon>
        <taxon>Hyphomicrobiales</taxon>
        <taxon>Segnochrobactraceae</taxon>
        <taxon>Pseudoxanthobacter</taxon>
    </lineage>
</organism>